<keyword evidence="2" id="KW-1185">Reference proteome</keyword>
<evidence type="ECO:0000313" key="2">
    <source>
        <dbReference type="Proteomes" id="UP000054279"/>
    </source>
</evidence>
<evidence type="ECO:0008006" key="3">
    <source>
        <dbReference type="Google" id="ProtNLM"/>
    </source>
</evidence>
<name>A0A0C9TR28_SPHS4</name>
<gene>
    <name evidence="1" type="ORF">M422DRAFT_145888</name>
</gene>
<dbReference type="OrthoDB" id="7691805at2759"/>
<evidence type="ECO:0000313" key="1">
    <source>
        <dbReference type="EMBL" id="KIJ32658.1"/>
    </source>
</evidence>
<dbReference type="Proteomes" id="UP000054279">
    <property type="component" value="Unassembled WGS sequence"/>
</dbReference>
<dbReference type="HOGENOM" id="CLU_1911761_0_0_1"/>
<dbReference type="AlphaFoldDB" id="A0A0C9TR28"/>
<accession>A0A0C9TR28</accession>
<reference evidence="1 2" key="1">
    <citation type="submission" date="2014-06" db="EMBL/GenBank/DDBJ databases">
        <title>Evolutionary Origins and Diversification of the Mycorrhizal Mutualists.</title>
        <authorList>
            <consortium name="DOE Joint Genome Institute"/>
            <consortium name="Mycorrhizal Genomics Consortium"/>
            <person name="Kohler A."/>
            <person name="Kuo A."/>
            <person name="Nagy L.G."/>
            <person name="Floudas D."/>
            <person name="Copeland A."/>
            <person name="Barry K.W."/>
            <person name="Cichocki N."/>
            <person name="Veneault-Fourrey C."/>
            <person name="LaButti K."/>
            <person name="Lindquist E.A."/>
            <person name="Lipzen A."/>
            <person name="Lundell T."/>
            <person name="Morin E."/>
            <person name="Murat C."/>
            <person name="Riley R."/>
            <person name="Ohm R."/>
            <person name="Sun H."/>
            <person name="Tunlid A."/>
            <person name="Henrissat B."/>
            <person name="Grigoriev I.V."/>
            <person name="Hibbett D.S."/>
            <person name="Martin F."/>
        </authorList>
    </citation>
    <scope>NUCLEOTIDE SEQUENCE [LARGE SCALE GENOMIC DNA]</scope>
    <source>
        <strain evidence="1 2">SS14</strain>
    </source>
</reference>
<proteinExistence type="predicted"/>
<organism evidence="1 2">
    <name type="scientific">Sphaerobolus stellatus (strain SS14)</name>
    <dbReference type="NCBI Taxonomy" id="990650"/>
    <lineage>
        <taxon>Eukaryota</taxon>
        <taxon>Fungi</taxon>
        <taxon>Dikarya</taxon>
        <taxon>Basidiomycota</taxon>
        <taxon>Agaricomycotina</taxon>
        <taxon>Agaricomycetes</taxon>
        <taxon>Phallomycetidae</taxon>
        <taxon>Geastrales</taxon>
        <taxon>Sphaerobolaceae</taxon>
        <taxon>Sphaerobolus</taxon>
    </lineage>
</organism>
<feature type="non-terminal residue" evidence="1">
    <location>
        <position position="133"/>
    </location>
</feature>
<sequence>MDGKEMDPVEFHDMLHVPDLRNNLLSPFHLTREKGYDVNIKNSTADFLHGGKLRFSADITPDNIGYLHGRTQIFTPDSAMIAANSITSSTCPMNLSLCHRRCGHLASGTIREMIEKQLVNGVKCTMLSVSDPI</sequence>
<protein>
    <recommendedName>
        <fullName evidence="3">GAG-pre-integrase domain-containing protein</fullName>
    </recommendedName>
</protein>
<dbReference type="EMBL" id="KN837224">
    <property type="protein sequence ID" value="KIJ32658.1"/>
    <property type="molecule type" value="Genomic_DNA"/>
</dbReference>